<evidence type="ECO:0008006" key="3">
    <source>
        <dbReference type="Google" id="ProtNLM"/>
    </source>
</evidence>
<sequence length="112" mass="12797">MLQQANDIRTFRIQSALDKIIAIELVALPPDNKSPFDVIELLRLTKLQTKKATAEMNALSLSIFTASNEYLNLLLREFDAYVAQYNLEARIVEEMKIRHAMADTQDSSGEYF</sequence>
<protein>
    <recommendedName>
        <fullName evidence="3">Dynein heavy chain tail domain-containing protein</fullName>
    </recommendedName>
</protein>
<accession>A0A448XH72</accession>
<evidence type="ECO:0000313" key="1">
    <source>
        <dbReference type="EMBL" id="VEL36727.1"/>
    </source>
</evidence>
<name>A0A448XH72_9PLAT</name>
<dbReference type="EMBL" id="CAAALY010253009">
    <property type="protein sequence ID" value="VEL36727.1"/>
    <property type="molecule type" value="Genomic_DNA"/>
</dbReference>
<evidence type="ECO:0000313" key="2">
    <source>
        <dbReference type="Proteomes" id="UP000784294"/>
    </source>
</evidence>
<keyword evidence="2" id="KW-1185">Reference proteome</keyword>
<organism evidence="1 2">
    <name type="scientific">Protopolystoma xenopodis</name>
    <dbReference type="NCBI Taxonomy" id="117903"/>
    <lineage>
        <taxon>Eukaryota</taxon>
        <taxon>Metazoa</taxon>
        <taxon>Spiralia</taxon>
        <taxon>Lophotrochozoa</taxon>
        <taxon>Platyhelminthes</taxon>
        <taxon>Monogenea</taxon>
        <taxon>Polyopisthocotylea</taxon>
        <taxon>Polystomatidea</taxon>
        <taxon>Polystomatidae</taxon>
        <taxon>Protopolystoma</taxon>
    </lineage>
</organism>
<reference evidence="1" key="1">
    <citation type="submission" date="2018-11" db="EMBL/GenBank/DDBJ databases">
        <authorList>
            <consortium name="Pathogen Informatics"/>
        </authorList>
    </citation>
    <scope>NUCLEOTIDE SEQUENCE</scope>
</reference>
<proteinExistence type="predicted"/>
<gene>
    <name evidence="1" type="ORF">PXEA_LOCUS30167</name>
</gene>
<dbReference type="Proteomes" id="UP000784294">
    <property type="component" value="Unassembled WGS sequence"/>
</dbReference>
<dbReference type="AlphaFoldDB" id="A0A448XH72"/>
<comment type="caution">
    <text evidence="1">The sequence shown here is derived from an EMBL/GenBank/DDBJ whole genome shotgun (WGS) entry which is preliminary data.</text>
</comment>